<evidence type="ECO:0000313" key="3">
    <source>
        <dbReference type="EMBL" id="MBW4662417.1"/>
    </source>
</evidence>
<dbReference type="PROSITE" id="PS50042">
    <property type="entry name" value="CNMP_BINDING_3"/>
    <property type="match status" value="1"/>
</dbReference>
<dbReference type="SUPFAM" id="SSF51206">
    <property type="entry name" value="cAMP-binding domain-like"/>
    <property type="match status" value="1"/>
</dbReference>
<evidence type="ECO:0000259" key="2">
    <source>
        <dbReference type="PROSITE" id="PS50801"/>
    </source>
</evidence>
<dbReference type="PANTHER" id="PTHR43310:SF2">
    <property type="entry name" value="SLC26A_SULP TRANSPORTER DOMAIN-CONTAINING PROTEIN"/>
    <property type="match status" value="1"/>
</dbReference>
<dbReference type="InterPro" id="IPR018490">
    <property type="entry name" value="cNMP-bd_dom_sf"/>
</dbReference>
<name>A0A951QG27_9CYAN</name>
<dbReference type="Proteomes" id="UP000757435">
    <property type="component" value="Unassembled WGS sequence"/>
</dbReference>
<reference evidence="3" key="1">
    <citation type="submission" date="2021-05" db="EMBL/GenBank/DDBJ databases">
        <authorList>
            <person name="Pietrasiak N."/>
            <person name="Ward R."/>
            <person name="Stajich J.E."/>
            <person name="Kurbessoian T."/>
        </authorList>
    </citation>
    <scope>NUCLEOTIDE SEQUENCE</scope>
    <source>
        <strain evidence="3">UHER 2000/2452</strain>
    </source>
</reference>
<feature type="domain" description="STAS" evidence="2">
    <location>
        <begin position="1"/>
        <end position="115"/>
    </location>
</feature>
<dbReference type="Gene3D" id="2.60.120.10">
    <property type="entry name" value="Jelly Rolls"/>
    <property type="match status" value="1"/>
</dbReference>
<dbReference type="PROSITE" id="PS50801">
    <property type="entry name" value="STAS"/>
    <property type="match status" value="1"/>
</dbReference>
<dbReference type="PANTHER" id="PTHR43310">
    <property type="entry name" value="SULFATE TRANSPORTER YBAR-RELATED"/>
    <property type="match status" value="1"/>
</dbReference>
<dbReference type="EMBL" id="JAHHHD010000074">
    <property type="protein sequence ID" value="MBW4662417.1"/>
    <property type="molecule type" value="Genomic_DNA"/>
</dbReference>
<dbReference type="SMART" id="SM00100">
    <property type="entry name" value="cNMP"/>
    <property type="match status" value="1"/>
</dbReference>
<dbReference type="Pfam" id="PF01740">
    <property type="entry name" value="STAS"/>
    <property type="match status" value="1"/>
</dbReference>
<evidence type="ECO:0000313" key="4">
    <source>
        <dbReference type="Proteomes" id="UP000757435"/>
    </source>
</evidence>
<feature type="domain" description="Cyclic nucleotide-binding" evidence="1">
    <location>
        <begin position="150"/>
        <end position="240"/>
    </location>
</feature>
<dbReference type="InterPro" id="IPR014710">
    <property type="entry name" value="RmlC-like_jellyroll"/>
</dbReference>
<gene>
    <name evidence="3" type="ORF">KME15_27530</name>
</gene>
<proteinExistence type="predicted"/>
<organism evidence="3 4">
    <name type="scientific">Drouetiella hepatica Uher 2000/2452</name>
    <dbReference type="NCBI Taxonomy" id="904376"/>
    <lineage>
        <taxon>Bacteria</taxon>
        <taxon>Bacillati</taxon>
        <taxon>Cyanobacteriota</taxon>
        <taxon>Cyanophyceae</taxon>
        <taxon>Oculatellales</taxon>
        <taxon>Oculatellaceae</taxon>
        <taxon>Drouetiella</taxon>
    </lineage>
</organism>
<sequence>MRTEGDQIYILELQGFLFFGTANKLLNQIRQRLSHPDLLPLKFLVFSFRAVTGLDSSAVLSFTKLKQIAQQQQLTLVFTHLSPTIQQQLQQGSVLQAEDALCQVFPDLDRGIEWCEEKILEDIPQRRRRALPLALQLDNLFTNTAHISGFMDYLEELDLEAGQLLFGQGDSADFLYLIEVGEVTLSSALETNQTRRLQSLGAGNLVGEMEFYLRAPHPTSAVVDQPSTLYRLSQDAAQDMRQKHPEIAATFQEFVIGTLSDRLTLTYRQVGELLQ</sequence>
<dbReference type="CDD" id="cd07042">
    <property type="entry name" value="STAS_SulP_like_sulfate_transporter"/>
    <property type="match status" value="1"/>
</dbReference>
<evidence type="ECO:0000259" key="1">
    <source>
        <dbReference type="PROSITE" id="PS50042"/>
    </source>
</evidence>
<dbReference type="InterPro" id="IPR052706">
    <property type="entry name" value="Membrane-Transporter-like"/>
</dbReference>
<reference evidence="3" key="2">
    <citation type="journal article" date="2022" name="Microbiol. Resour. Announc.">
        <title>Metagenome Sequencing to Explore Phylogenomics of Terrestrial Cyanobacteria.</title>
        <authorList>
            <person name="Ward R.D."/>
            <person name="Stajich J.E."/>
            <person name="Johansen J.R."/>
            <person name="Huntemann M."/>
            <person name="Clum A."/>
            <person name="Foster B."/>
            <person name="Foster B."/>
            <person name="Roux S."/>
            <person name="Palaniappan K."/>
            <person name="Varghese N."/>
            <person name="Mukherjee S."/>
            <person name="Reddy T.B.K."/>
            <person name="Daum C."/>
            <person name="Copeland A."/>
            <person name="Chen I.A."/>
            <person name="Ivanova N.N."/>
            <person name="Kyrpides N.C."/>
            <person name="Shapiro N."/>
            <person name="Eloe-Fadrosh E.A."/>
            <person name="Pietrasiak N."/>
        </authorList>
    </citation>
    <scope>NUCLEOTIDE SEQUENCE</scope>
    <source>
        <strain evidence="3">UHER 2000/2452</strain>
    </source>
</reference>
<accession>A0A951QG27</accession>
<protein>
    <submittedName>
        <fullName evidence="3">Cyclic nucleotide-binding domain-containing protein</fullName>
    </submittedName>
</protein>
<dbReference type="Pfam" id="PF00027">
    <property type="entry name" value="cNMP_binding"/>
    <property type="match status" value="1"/>
</dbReference>
<dbReference type="CDD" id="cd00038">
    <property type="entry name" value="CAP_ED"/>
    <property type="match status" value="1"/>
</dbReference>
<comment type="caution">
    <text evidence="3">The sequence shown here is derived from an EMBL/GenBank/DDBJ whole genome shotgun (WGS) entry which is preliminary data.</text>
</comment>
<dbReference type="InterPro" id="IPR036513">
    <property type="entry name" value="STAS_dom_sf"/>
</dbReference>
<dbReference type="SUPFAM" id="SSF52091">
    <property type="entry name" value="SpoIIaa-like"/>
    <property type="match status" value="1"/>
</dbReference>
<dbReference type="AlphaFoldDB" id="A0A951QG27"/>
<dbReference type="Gene3D" id="3.30.750.24">
    <property type="entry name" value="STAS domain"/>
    <property type="match status" value="1"/>
</dbReference>
<dbReference type="InterPro" id="IPR002645">
    <property type="entry name" value="STAS_dom"/>
</dbReference>
<dbReference type="InterPro" id="IPR000595">
    <property type="entry name" value="cNMP-bd_dom"/>
</dbReference>